<dbReference type="CDD" id="cd03443">
    <property type="entry name" value="PaaI_thioesterase"/>
    <property type="match status" value="1"/>
</dbReference>
<evidence type="ECO:0000256" key="3">
    <source>
        <dbReference type="ARBA" id="ARBA00004632"/>
    </source>
</evidence>
<evidence type="ECO:0000256" key="22">
    <source>
        <dbReference type="ARBA" id="ARBA00047588"/>
    </source>
</evidence>
<accession>A0A3P8RTJ0</accession>
<evidence type="ECO:0000256" key="19">
    <source>
        <dbReference type="ARBA" id="ARBA00038848"/>
    </source>
</evidence>
<comment type="subcellular location">
    <subcellularLocation>
        <location evidence="3">Cell projection</location>
        <location evidence="3">Ruffle membrane</location>
    </subcellularLocation>
    <subcellularLocation>
        <location evidence="1">Cytoplasm</location>
    </subcellularLocation>
    <subcellularLocation>
        <location evidence="4">Mitochondrion inner membrane</location>
        <topology evidence="4">Peripheral membrane protein</topology>
    </subcellularLocation>
    <subcellularLocation>
        <location evidence="2">Mitochondrion intermembrane space</location>
    </subcellularLocation>
</comment>
<comment type="catalytic activity">
    <reaction evidence="26">
        <text>tetradecanoyl-CoA + H2O = tetradecanoate + CoA + H(+)</text>
        <dbReference type="Rhea" id="RHEA:40119"/>
        <dbReference type="ChEBI" id="CHEBI:15377"/>
        <dbReference type="ChEBI" id="CHEBI:15378"/>
        <dbReference type="ChEBI" id="CHEBI:30807"/>
        <dbReference type="ChEBI" id="CHEBI:57287"/>
        <dbReference type="ChEBI" id="CHEBI:57385"/>
    </reaction>
    <physiologicalReaction direction="left-to-right" evidence="26">
        <dbReference type="Rhea" id="RHEA:40120"/>
    </physiologicalReaction>
</comment>
<evidence type="ECO:0000256" key="2">
    <source>
        <dbReference type="ARBA" id="ARBA00004569"/>
    </source>
</evidence>
<evidence type="ECO:0000256" key="7">
    <source>
        <dbReference type="ARBA" id="ARBA00022703"/>
    </source>
</evidence>
<comment type="catalytic activity">
    <reaction evidence="17">
        <text>(9Z)-octadecenoyl-CoA + H2O = (9Z)-octadecenoate + CoA + H(+)</text>
        <dbReference type="Rhea" id="RHEA:40139"/>
        <dbReference type="ChEBI" id="CHEBI:15377"/>
        <dbReference type="ChEBI" id="CHEBI:15378"/>
        <dbReference type="ChEBI" id="CHEBI:30823"/>
        <dbReference type="ChEBI" id="CHEBI:57287"/>
        <dbReference type="ChEBI" id="CHEBI:57387"/>
    </reaction>
    <physiologicalReaction direction="left-to-right" evidence="17">
        <dbReference type="Rhea" id="RHEA:40140"/>
    </physiologicalReaction>
</comment>
<comment type="catalytic activity">
    <reaction evidence="22">
        <text>octanoyl-CoA + H2O = octanoate + CoA + H(+)</text>
        <dbReference type="Rhea" id="RHEA:30143"/>
        <dbReference type="ChEBI" id="CHEBI:15377"/>
        <dbReference type="ChEBI" id="CHEBI:15378"/>
        <dbReference type="ChEBI" id="CHEBI:25646"/>
        <dbReference type="ChEBI" id="CHEBI:57287"/>
        <dbReference type="ChEBI" id="CHEBI:57386"/>
    </reaction>
    <physiologicalReaction direction="left-to-right" evidence="22">
        <dbReference type="Rhea" id="RHEA:30144"/>
    </physiologicalReaction>
</comment>
<dbReference type="STRING" id="161767.ENSAPEP00000003973"/>
<evidence type="ECO:0000256" key="10">
    <source>
        <dbReference type="ARBA" id="ARBA00022832"/>
    </source>
</evidence>
<protein>
    <recommendedName>
        <fullName evidence="20">Acyl-coenzyme A thioesterase THEM4</fullName>
        <ecNumber evidence="19">3.1.2.2</ecNumber>
    </recommendedName>
    <alternativeName>
        <fullName evidence="21">Thioesterase superfamily member 4</fullName>
    </alternativeName>
</protein>
<dbReference type="GO" id="GO:0006915">
    <property type="term" value="P:apoptotic process"/>
    <property type="evidence" value="ECO:0007669"/>
    <property type="project" value="UniProtKB-KW"/>
</dbReference>
<dbReference type="OMA" id="MFYNDVE"/>
<keyword evidence="13" id="KW-0496">Mitochondrion</keyword>
<dbReference type="Ensembl" id="ENSAPET00000004082.1">
    <property type="protein sequence ID" value="ENSAPEP00000003973.1"/>
    <property type="gene ID" value="ENSAPEG00000002875.1"/>
</dbReference>
<dbReference type="GO" id="GO:0005758">
    <property type="term" value="C:mitochondrial intermembrane space"/>
    <property type="evidence" value="ECO:0007669"/>
    <property type="project" value="UniProtKB-SubCell"/>
</dbReference>
<dbReference type="InterPro" id="IPR006683">
    <property type="entry name" value="Thioestr_dom"/>
</dbReference>
<keyword evidence="9" id="KW-0378">Hydrolase</keyword>
<keyword evidence="12" id="KW-0443">Lipid metabolism</keyword>
<evidence type="ECO:0000256" key="17">
    <source>
        <dbReference type="ARBA" id="ARBA00037002"/>
    </source>
</evidence>
<keyword evidence="29" id="KW-1185">Reference proteome</keyword>
<reference evidence="28" key="3">
    <citation type="submission" date="2025-09" db="UniProtKB">
        <authorList>
            <consortium name="Ensembl"/>
        </authorList>
    </citation>
    <scope>IDENTIFICATION</scope>
</reference>
<evidence type="ECO:0000256" key="9">
    <source>
        <dbReference type="ARBA" id="ARBA00022801"/>
    </source>
</evidence>
<evidence type="ECO:0000256" key="4">
    <source>
        <dbReference type="ARBA" id="ARBA00004637"/>
    </source>
</evidence>
<dbReference type="PANTHER" id="PTHR12418">
    <property type="entry name" value="ACYL-COENZYME A THIOESTERASE THEM4"/>
    <property type="match status" value="1"/>
</dbReference>
<evidence type="ECO:0000256" key="21">
    <source>
        <dbReference type="ARBA" id="ARBA00043210"/>
    </source>
</evidence>
<dbReference type="GeneTree" id="ENSGT00940000160047"/>
<evidence type="ECO:0000256" key="15">
    <source>
        <dbReference type="ARBA" id="ARBA00023273"/>
    </source>
</evidence>
<evidence type="ECO:0000256" key="18">
    <source>
        <dbReference type="ARBA" id="ARBA00038456"/>
    </source>
</evidence>
<keyword evidence="14" id="KW-0472">Membrane</keyword>
<evidence type="ECO:0000256" key="8">
    <source>
        <dbReference type="ARBA" id="ARBA00022792"/>
    </source>
</evidence>
<keyword evidence="8" id="KW-0999">Mitochondrion inner membrane</keyword>
<evidence type="ECO:0000256" key="25">
    <source>
        <dbReference type="ARBA" id="ARBA00048074"/>
    </source>
</evidence>
<dbReference type="Pfam" id="PF03061">
    <property type="entry name" value="4HBT"/>
    <property type="match status" value="1"/>
</dbReference>
<comment type="catalytic activity">
    <reaction evidence="23">
        <text>hexadecanoyl-CoA + H2O = hexadecanoate + CoA + H(+)</text>
        <dbReference type="Rhea" id="RHEA:16645"/>
        <dbReference type="ChEBI" id="CHEBI:7896"/>
        <dbReference type="ChEBI" id="CHEBI:15377"/>
        <dbReference type="ChEBI" id="CHEBI:15378"/>
        <dbReference type="ChEBI" id="CHEBI:57287"/>
        <dbReference type="ChEBI" id="CHEBI:57379"/>
        <dbReference type="EC" id="3.1.2.2"/>
    </reaction>
    <physiologicalReaction direction="left-to-right" evidence="23">
        <dbReference type="Rhea" id="RHEA:16646"/>
    </physiologicalReaction>
</comment>
<sequence length="254" mass="28000">MATSLGRIFRSFQSISSVSFMKTELIHPPASSSFRTSSVFSILSLPLPFSSKSRDFSLPNSSWNSEMKRLYEHYNSQCEVESEDGEKQKGPWRRLPSYNRSLKYATGGVYLSKLIQSKARLFTRNIKEQGAAFEYVLFNNEEEQRCVGIFQAGHLLEGPPGNVHGGAIATIIDTVTGTHATLLSGTVMTANLNINYRSPIPLGGTVLIESSLDRKEGRKTFLSCRVTSTDGFKLHTEATALFVSINVSTMLLGG</sequence>
<evidence type="ECO:0000256" key="24">
    <source>
        <dbReference type="ARBA" id="ARBA00047969"/>
    </source>
</evidence>
<comment type="similarity">
    <text evidence="18">Belongs to the THEM4/THEM5 thioesterase family.</text>
</comment>
<dbReference type="GO" id="GO:0016787">
    <property type="term" value="F:hydrolase activity"/>
    <property type="evidence" value="ECO:0007669"/>
    <property type="project" value="UniProtKB-KW"/>
</dbReference>
<dbReference type="Proteomes" id="UP000265080">
    <property type="component" value="Chromosome 7"/>
</dbReference>
<evidence type="ECO:0000313" key="29">
    <source>
        <dbReference type="Proteomes" id="UP000265080"/>
    </source>
</evidence>
<evidence type="ECO:0000256" key="11">
    <source>
        <dbReference type="ARBA" id="ARBA00022946"/>
    </source>
</evidence>
<dbReference type="GO" id="GO:0005743">
    <property type="term" value="C:mitochondrial inner membrane"/>
    <property type="evidence" value="ECO:0007669"/>
    <property type="project" value="UniProtKB-SubCell"/>
</dbReference>
<evidence type="ECO:0000256" key="13">
    <source>
        <dbReference type="ARBA" id="ARBA00023128"/>
    </source>
</evidence>
<evidence type="ECO:0000313" key="28">
    <source>
        <dbReference type="Ensembl" id="ENSAPEP00000003973.1"/>
    </source>
</evidence>
<evidence type="ECO:0000256" key="5">
    <source>
        <dbReference type="ARBA" id="ARBA00022475"/>
    </source>
</evidence>
<evidence type="ECO:0000256" key="26">
    <source>
        <dbReference type="ARBA" id="ARBA00048180"/>
    </source>
</evidence>
<comment type="catalytic activity">
    <reaction evidence="24">
        <text>decanoyl-CoA + H2O = decanoate + CoA + H(+)</text>
        <dbReference type="Rhea" id="RHEA:40059"/>
        <dbReference type="ChEBI" id="CHEBI:15377"/>
        <dbReference type="ChEBI" id="CHEBI:15378"/>
        <dbReference type="ChEBI" id="CHEBI:27689"/>
        <dbReference type="ChEBI" id="CHEBI:57287"/>
        <dbReference type="ChEBI" id="CHEBI:61430"/>
    </reaction>
    <physiologicalReaction direction="left-to-right" evidence="24">
        <dbReference type="Rhea" id="RHEA:40060"/>
    </physiologicalReaction>
</comment>
<comment type="catalytic activity">
    <reaction evidence="25">
        <text>dodecanoyl-CoA + H2O = dodecanoate + CoA + H(+)</text>
        <dbReference type="Rhea" id="RHEA:30135"/>
        <dbReference type="ChEBI" id="CHEBI:15377"/>
        <dbReference type="ChEBI" id="CHEBI:15378"/>
        <dbReference type="ChEBI" id="CHEBI:18262"/>
        <dbReference type="ChEBI" id="CHEBI:57287"/>
        <dbReference type="ChEBI" id="CHEBI:57375"/>
    </reaction>
    <physiologicalReaction direction="left-to-right" evidence="25">
        <dbReference type="Rhea" id="RHEA:30136"/>
    </physiologicalReaction>
</comment>
<comment type="catalytic activity">
    <reaction evidence="16">
        <text>(5Z,8Z,11Z,14Z)-eicosatetraenoyl-CoA + H2O = (5Z,8Z,11Z,14Z)-eicosatetraenoate + CoA + H(+)</text>
        <dbReference type="Rhea" id="RHEA:40151"/>
        <dbReference type="ChEBI" id="CHEBI:15377"/>
        <dbReference type="ChEBI" id="CHEBI:15378"/>
        <dbReference type="ChEBI" id="CHEBI:32395"/>
        <dbReference type="ChEBI" id="CHEBI:57287"/>
        <dbReference type="ChEBI" id="CHEBI:57368"/>
    </reaction>
    <physiologicalReaction direction="left-to-right" evidence="16">
        <dbReference type="Rhea" id="RHEA:40152"/>
    </physiologicalReaction>
</comment>
<reference evidence="28" key="2">
    <citation type="submission" date="2025-08" db="UniProtKB">
        <authorList>
            <consortium name="Ensembl"/>
        </authorList>
    </citation>
    <scope>IDENTIFICATION</scope>
</reference>
<keyword evidence="15" id="KW-0966">Cell projection</keyword>
<dbReference type="Gene3D" id="3.10.129.10">
    <property type="entry name" value="Hotdog Thioesterase"/>
    <property type="match status" value="1"/>
</dbReference>
<reference evidence="28 29" key="1">
    <citation type="submission" date="2018-03" db="EMBL/GenBank/DDBJ databases">
        <title>Finding Nemo's genes: A chromosome-scale reference assembly of the genome of the orange clownfish Amphiprion percula.</title>
        <authorList>
            <person name="Lehmann R."/>
        </authorList>
    </citation>
    <scope>NUCLEOTIDE SEQUENCE</scope>
</reference>
<keyword evidence="7" id="KW-0053">Apoptosis</keyword>
<proteinExistence type="inferred from homology"/>
<evidence type="ECO:0000256" key="23">
    <source>
        <dbReference type="ARBA" id="ARBA00047734"/>
    </source>
</evidence>
<evidence type="ECO:0000256" key="12">
    <source>
        <dbReference type="ARBA" id="ARBA00023098"/>
    </source>
</evidence>
<dbReference type="SUPFAM" id="SSF54637">
    <property type="entry name" value="Thioesterase/thiol ester dehydrase-isomerase"/>
    <property type="match status" value="1"/>
</dbReference>
<keyword evidence="10" id="KW-0276">Fatty acid metabolism</keyword>
<evidence type="ECO:0000259" key="27">
    <source>
        <dbReference type="Pfam" id="PF03061"/>
    </source>
</evidence>
<evidence type="ECO:0000256" key="20">
    <source>
        <dbReference type="ARBA" id="ARBA00040123"/>
    </source>
</evidence>
<evidence type="ECO:0000256" key="14">
    <source>
        <dbReference type="ARBA" id="ARBA00023136"/>
    </source>
</evidence>
<dbReference type="EC" id="3.1.2.2" evidence="19"/>
<name>A0A3P8RTJ0_AMPPE</name>
<dbReference type="PANTHER" id="PTHR12418:SF19">
    <property type="entry name" value="ACYL-COENZYME A THIOESTERASE THEM4"/>
    <property type="match status" value="1"/>
</dbReference>
<dbReference type="GO" id="GO:0032587">
    <property type="term" value="C:ruffle membrane"/>
    <property type="evidence" value="ECO:0007669"/>
    <property type="project" value="UniProtKB-SubCell"/>
</dbReference>
<keyword evidence="5" id="KW-1003">Cell membrane</keyword>
<dbReference type="InterPro" id="IPR029069">
    <property type="entry name" value="HotDog_dom_sf"/>
</dbReference>
<organism evidence="28 29">
    <name type="scientific">Amphiprion percula</name>
    <name type="common">Orange clownfish</name>
    <name type="synonym">Lutjanus percula</name>
    <dbReference type="NCBI Taxonomy" id="161767"/>
    <lineage>
        <taxon>Eukaryota</taxon>
        <taxon>Metazoa</taxon>
        <taxon>Chordata</taxon>
        <taxon>Craniata</taxon>
        <taxon>Vertebrata</taxon>
        <taxon>Euteleostomi</taxon>
        <taxon>Actinopterygii</taxon>
        <taxon>Neopterygii</taxon>
        <taxon>Teleostei</taxon>
        <taxon>Neoteleostei</taxon>
        <taxon>Acanthomorphata</taxon>
        <taxon>Ovalentaria</taxon>
        <taxon>Pomacentridae</taxon>
        <taxon>Amphiprion</taxon>
    </lineage>
</organism>
<evidence type="ECO:0000256" key="16">
    <source>
        <dbReference type="ARBA" id="ARBA00035852"/>
    </source>
</evidence>
<keyword evidence="6" id="KW-0963">Cytoplasm</keyword>
<dbReference type="AlphaFoldDB" id="A0A3P8RTJ0"/>
<dbReference type="GO" id="GO:0006631">
    <property type="term" value="P:fatty acid metabolic process"/>
    <property type="evidence" value="ECO:0007669"/>
    <property type="project" value="UniProtKB-KW"/>
</dbReference>
<keyword evidence="11" id="KW-0809">Transit peptide</keyword>
<dbReference type="InterPro" id="IPR052365">
    <property type="entry name" value="THEM4/THEM5_acyl-CoA_thioest"/>
</dbReference>
<evidence type="ECO:0000256" key="6">
    <source>
        <dbReference type="ARBA" id="ARBA00022490"/>
    </source>
</evidence>
<feature type="domain" description="Thioesterase" evidence="27">
    <location>
        <begin position="161"/>
        <end position="231"/>
    </location>
</feature>
<evidence type="ECO:0000256" key="1">
    <source>
        <dbReference type="ARBA" id="ARBA00004496"/>
    </source>
</evidence>